<evidence type="ECO:0000313" key="16">
    <source>
        <dbReference type="EMBL" id="GGZ78673.1"/>
    </source>
</evidence>
<keyword evidence="3 11" id="KW-1134">Transmembrane beta strand</keyword>
<evidence type="ECO:0000256" key="13">
    <source>
        <dbReference type="SAM" id="SignalP"/>
    </source>
</evidence>
<dbReference type="PROSITE" id="PS52016">
    <property type="entry name" value="TONB_DEPENDENT_REC_3"/>
    <property type="match status" value="1"/>
</dbReference>
<evidence type="ECO:0000259" key="15">
    <source>
        <dbReference type="Pfam" id="PF07715"/>
    </source>
</evidence>
<evidence type="ECO:0000256" key="3">
    <source>
        <dbReference type="ARBA" id="ARBA00022452"/>
    </source>
</evidence>
<feature type="chain" id="PRO_5034802468" evidence="13">
    <location>
        <begin position="23"/>
        <end position="797"/>
    </location>
</feature>
<keyword evidence="6" id="KW-0408">Iron</keyword>
<keyword evidence="13" id="KW-0732">Signal</keyword>
<evidence type="ECO:0000256" key="6">
    <source>
        <dbReference type="ARBA" id="ARBA00023004"/>
    </source>
</evidence>
<evidence type="ECO:0000313" key="17">
    <source>
        <dbReference type="Proteomes" id="UP000622604"/>
    </source>
</evidence>
<comment type="similarity">
    <text evidence="11 12">Belongs to the TonB-dependent receptor family.</text>
</comment>
<dbReference type="Pfam" id="PF07715">
    <property type="entry name" value="Plug"/>
    <property type="match status" value="1"/>
</dbReference>
<dbReference type="RefSeq" id="WP_013754819.1">
    <property type="nucleotide sequence ID" value="NZ_BMZC01000015.1"/>
</dbReference>
<dbReference type="InterPro" id="IPR039426">
    <property type="entry name" value="TonB-dep_rcpt-like"/>
</dbReference>
<dbReference type="GO" id="GO:0006826">
    <property type="term" value="P:iron ion transport"/>
    <property type="evidence" value="ECO:0007669"/>
    <property type="project" value="UniProtKB-KW"/>
</dbReference>
<dbReference type="InterPro" id="IPR000531">
    <property type="entry name" value="Beta-barrel_TonB"/>
</dbReference>
<keyword evidence="8 12" id="KW-0798">TonB box</keyword>
<keyword evidence="5 11" id="KW-0812">Transmembrane</keyword>
<evidence type="ECO:0000256" key="12">
    <source>
        <dbReference type="RuleBase" id="RU003357"/>
    </source>
</evidence>
<evidence type="ECO:0000256" key="9">
    <source>
        <dbReference type="ARBA" id="ARBA00023136"/>
    </source>
</evidence>
<evidence type="ECO:0000256" key="1">
    <source>
        <dbReference type="ARBA" id="ARBA00004571"/>
    </source>
</evidence>
<evidence type="ECO:0000256" key="2">
    <source>
        <dbReference type="ARBA" id="ARBA00022448"/>
    </source>
</evidence>
<dbReference type="EMBL" id="BMZC01000015">
    <property type="protein sequence ID" value="GGZ78673.1"/>
    <property type="molecule type" value="Genomic_DNA"/>
</dbReference>
<keyword evidence="4" id="KW-0410">Iron transport</keyword>
<dbReference type="InterPro" id="IPR012910">
    <property type="entry name" value="Plug_dom"/>
</dbReference>
<keyword evidence="9 11" id="KW-0472">Membrane</keyword>
<dbReference type="GO" id="GO:0009279">
    <property type="term" value="C:cell outer membrane"/>
    <property type="evidence" value="ECO:0007669"/>
    <property type="project" value="UniProtKB-SubCell"/>
</dbReference>
<keyword evidence="16" id="KW-0675">Receptor</keyword>
<protein>
    <submittedName>
        <fullName evidence="16">TonB-dependent receptor</fullName>
    </submittedName>
</protein>
<evidence type="ECO:0000259" key="14">
    <source>
        <dbReference type="Pfam" id="PF00593"/>
    </source>
</evidence>
<proteinExistence type="inferred from homology"/>
<dbReference type="PANTHER" id="PTHR32552">
    <property type="entry name" value="FERRICHROME IRON RECEPTOR-RELATED"/>
    <property type="match status" value="1"/>
</dbReference>
<evidence type="ECO:0000256" key="10">
    <source>
        <dbReference type="ARBA" id="ARBA00023237"/>
    </source>
</evidence>
<dbReference type="SUPFAM" id="SSF56935">
    <property type="entry name" value="Porins"/>
    <property type="match status" value="1"/>
</dbReference>
<evidence type="ECO:0000256" key="11">
    <source>
        <dbReference type="PROSITE-ProRule" id="PRU01360"/>
    </source>
</evidence>
<reference evidence="16" key="1">
    <citation type="journal article" date="2014" name="Int. J. Syst. Evol. Microbiol.">
        <title>Complete genome sequence of Corynebacterium casei LMG S-19264T (=DSM 44701T), isolated from a smear-ripened cheese.</title>
        <authorList>
            <consortium name="US DOE Joint Genome Institute (JGI-PGF)"/>
            <person name="Walter F."/>
            <person name="Albersmeier A."/>
            <person name="Kalinowski J."/>
            <person name="Ruckert C."/>
        </authorList>
    </citation>
    <scope>NUCLEOTIDE SEQUENCE</scope>
    <source>
        <strain evidence="16">KCTC 32337</strain>
    </source>
</reference>
<accession>A0A8H9M269</accession>
<dbReference type="InterPro" id="IPR036942">
    <property type="entry name" value="Beta-barrel_TonB_sf"/>
</dbReference>
<evidence type="ECO:0000256" key="7">
    <source>
        <dbReference type="ARBA" id="ARBA00023065"/>
    </source>
</evidence>
<dbReference type="CDD" id="cd01347">
    <property type="entry name" value="ligand_gated_channel"/>
    <property type="match status" value="1"/>
</dbReference>
<feature type="domain" description="TonB-dependent receptor-like beta-barrel" evidence="14">
    <location>
        <begin position="281"/>
        <end position="759"/>
    </location>
</feature>
<name>A0A8H9M269_9ALTE</name>
<feature type="signal peptide" evidence="13">
    <location>
        <begin position="1"/>
        <end position="22"/>
    </location>
</feature>
<dbReference type="PANTHER" id="PTHR32552:SF81">
    <property type="entry name" value="TONB-DEPENDENT OUTER MEMBRANE RECEPTOR"/>
    <property type="match status" value="1"/>
</dbReference>
<dbReference type="Proteomes" id="UP000622604">
    <property type="component" value="Unassembled WGS sequence"/>
</dbReference>
<comment type="subcellular location">
    <subcellularLocation>
        <location evidence="1 11">Cell outer membrane</location>
        <topology evidence="1 11">Multi-pass membrane protein</topology>
    </subcellularLocation>
</comment>
<keyword evidence="10 11" id="KW-0998">Cell outer membrane</keyword>
<dbReference type="Gene3D" id="2.40.170.20">
    <property type="entry name" value="TonB-dependent receptor, beta-barrel domain"/>
    <property type="match status" value="1"/>
</dbReference>
<comment type="caution">
    <text evidence="16">The sequence shown here is derived from an EMBL/GenBank/DDBJ whole genome shotgun (WGS) entry which is preliminary data.</text>
</comment>
<feature type="domain" description="TonB-dependent receptor plug" evidence="15">
    <location>
        <begin position="49"/>
        <end position="157"/>
    </location>
</feature>
<organism evidence="16 17">
    <name type="scientific">Paraglaciecola chathamensis</name>
    <dbReference type="NCBI Taxonomy" id="368405"/>
    <lineage>
        <taxon>Bacteria</taxon>
        <taxon>Pseudomonadati</taxon>
        <taxon>Pseudomonadota</taxon>
        <taxon>Gammaproteobacteria</taxon>
        <taxon>Alteromonadales</taxon>
        <taxon>Alteromonadaceae</taxon>
        <taxon>Paraglaciecola</taxon>
    </lineage>
</organism>
<evidence type="ECO:0000256" key="4">
    <source>
        <dbReference type="ARBA" id="ARBA00022496"/>
    </source>
</evidence>
<reference evidence="16" key="2">
    <citation type="submission" date="2020-09" db="EMBL/GenBank/DDBJ databases">
        <authorList>
            <person name="Sun Q."/>
            <person name="Kim S."/>
        </authorList>
    </citation>
    <scope>NUCLEOTIDE SEQUENCE</scope>
    <source>
        <strain evidence="16">KCTC 32337</strain>
    </source>
</reference>
<evidence type="ECO:0000256" key="8">
    <source>
        <dbReference type="ARBA" id="ARBA00023077"/>
    </source>
</evidence>
<keyword evidence="7" id="KW-0406">Ion transport</keyword>
<sequence>MNRKISLLSAAVCLAISIPVSAQTDGNAENDASRVEVIQITSTKRTKTLQEVPVAVSVTTSETIEKAQIQDVKDLQTIVPSLRVTQLQSSGNTNFVIRGFGNGANNPGIEPSVGVFIDGVYRSRSAAALSDLPRLDRVEVLRGPQSTLFGKNASAGVISIVTPKPSGETGGYVLAGLGNYGFKNVKGLFESAISDELTFDVSGSINKRDGWFDNLETGTDMNNVDRWSARGQMVYAPTETSEFRFIADASEIEEICCGIANAQSGPATESIRAVGGNIVENDIYARENYLNIDPVNKIESSGASLQGDIEFEKFTLTSITSYRSNDNFFSIDTDFSGADIVNGRDKVETDTFTQELRITSNDENSIFEWMVGGFYFDEDVSYQSSVRFGTEARAYFDERLAPLSALTGGLAPLAVTEASFGVTPGTLFGNEQGVTEYHKMQNEAFSLFGQFDYHLSDDLTATMGLNYSNDKKSVSISQDNDDIFSALPLAGTPFEAIAGLQVFPSFLDIPNEVESGKTDDSETTYTARLSYKLNRDISVYGSVGTGFKASSWNLTRDSRPFSSDIDDIITAGIAPLNLTSGTRYSDPEKATVKELGLKARFDVWSVNLALFEQKIEDFQANIFVGTGFVLSNATEQSTKGLEFEFTYYPLEGLRLGFAGTLLDPVYDSYAGGSGPDGPTDLTGLHPSGVSETNLSASATYSFYVGDWDAYISGDYQYDSEVQSNDNVSADIASREVRQLNLSTGATSEENLTISVWIRNATDEDYLLSAFPAPVQTGTFNAYPSQPRTFGISVKKVF</sequence>
<keyword evidence="2 11" id="KW-0813">Transport</keyword>
<dbReference type="AlphaFoldDB" id="A0A8H9M269"/>
<evidence type="ECO:0000256" key="5">
    <source>
        <dbReference type="ARBA" id="ARBA00022692"/>
    </source>
</evidence>
<gene>
    <name evidence="16" type="ORF">GCM10011274_40830</name>
</gene>
<dbReference type="Pfam" id="PF00593">
    <property type="entry name" value="TonB_dep_Rec_b-barrel"/>
    <property type="match status" value="1"/>
</dbReference>